<organism evidence="4 5">
    <name type="scientific">Propionicimonas paludicola</name>
    <dbReference type="NCBI Taxonomy" id="185243"/>
    <lineage>
        <taxon>Bacteria</taxon>
        <taxon>Bacillati</taxon>
        <taxon>Actinomycetota</taxon>
        <taxon>Actinomycetes</taxon>
        <taxon>Propionibacteriales</taxon>
        <taxon>Nocardioidaceae</taxon>
        <taxon>Propionicimonas</taxon>
    </lineage>
</organism>
<reference evidence="4 5" key="1">
    <citation type="submission" date="2017-10" db="EMBL/GenBank/DDBJ databases">
        <title>Sequencing the genomes of 1000 actinobacteria strains.</title>
        <authorList>
            <person name="Klenk H.-P."/>
        </authorList>
    </citation>
    <scope>NUCLEOTIDE SEQUENCE [LARGE SCALE GENOMIC DNA]</scope>
    <source>
        <strain evidence="4 5">DSM 15597</strain>
    </source>
</reference>
<dbReference type="OrthoDB" id="9808424at2"/>
<evidence type="ECO:0000256" key="2">
    <source>
        <dbReference type="ARBA" id="ARBA00023315"/>
    </source>
</evidence>
<sequence>MYDFFKTLLFIPLVRWFFRASITGTENLPATGGALVASNHLSAGDTFVLPAMLSRKLTFPAKAELFRGDRGLGSKLVAWFLKAIKMVPLDRSGGRASLEGLAPVLNVLHEGGLVGIYPEGTRSPDGRLYKGHSGVARMALAANVPIIPVAMFDTQTVRRLGIPWISRPRIVIGEPLDFSRFADQHDDHALLRWVTDEVMAAIQELSGQTYVDAYGSSVKRGSLSPAEADARILPRPGYGATPPPAVLGGLS</sequence>
<dbReference type="GO" id="GO:0005886">
    <property type="term" value="C:plasma membrane"/>
    <property type="evidence" value="ECO:0007669"/>
    <property type="project" value="TreeGrafter"/>
</dbReference>
<evidence type="ECO:0000313" key="5">
    <source>
        <dbReference type="Proteomes" id="UP000226079"/>
    </source>
</evidence>
<dbReference type="Proteomes" id="UP000226079">
    <property type="component" value="Unassembled WGS sequence"/>
</dbReference>
<proteinExistence type="predicted"/>
<feature type="domain" description="Phospholipid/glycerol acyltransferase" evidence="3">
    <location>
        <begin position="34"/>
        <end position="154"/>
    </location>
</feature>
<dbReference type="GO" id="GO:0003841">
    <property type="term" value="F:1-acylglycerol-3-phosphate O-acyltransferase activity"/>
    <property type="evidence" value="ECO:0007669"/>
    <property type="project" value="TreeGrafter"/>
</dbReference>
<dbReference type="PANTHER" id="PTHR10434:SF11">
    <property type="entry name" value="1-ACYL-SN-GLYCEROL-3-PHOSPHATE ACYLTRANSFERASE"/>
    <property type="match status" value="1"/>
</dbReference>
<dbReference type="EMBL" id="PDJC01000001">
    <property type="protein sequence ID" value="PFG17563.1"/>
    <property type="molecule type" value="Genomic_DNA"/>
</dbReference>
<comment type="caution">
    <text evidence="4">The sequence shown here is derived from an EMBL/GenBank/DDBJ whole genome shotgun (WGS) entry which is preliminary data.</text>
</comment>
<dbReference type="InterPro" id="IPR002123">
    <property type="entry name" value="Plipid/glycerol_acylTrfase"/>
</dbReference>
<dbReference type="PANTHER" id="PTHR10434">
    <property type="entry name" value="1-ACYL-SN-GLYCEROL-3-PHOSPHATE ACYLTRANSFERASE"/>
    <property type="match status" value="1"/>
</dbReference>
<protein>
    <submittedName>
        <fullName evidence="4">1-acyl-sn-glycerol-3-phosphate acyltransferase</fullName>
    </submittedName>
</protein>
<accession>A0A2A9CSY6</accession>
<gene>
    <name evidence="4" type="ORF">ATK74_2136</name>
</gene>
<dbReference type="CDD" id="cd07989">
    <property type="entry name" value="LPLAT_AGPAT-like"/>
    <property type="match status" value="1"/>
</dbReference>
<evidence type="ECO:0000313" key="4">
    <source>
        <dbReference type="EMBL" id="PFG17563.1"/>
    </source>
</evidence>
<keyword evidence="1 4" id="KW-0808">Transferase</keyword>
<evidence type="ECO:0000256" key="1">
    <source>
        <dbReference type="ARBA" id="ARBA00022679"/>
    </source>
</evidence>
<dbReference type="AlphaFoldDB" id="A0A2A9CSY6"/>
<keyword evidence="5" id="KW-1185">Reference proteome</keyword>
<dbReference type="SUPFAM" id="SSF69593">
    <property type="entry name" value="Glycerol-3-phosphate (1)-acyltransferase"/>
    <property type="match status" value="1"/>
</dbReference>
<dbReference type="SMART" id="SM00563">
    <property type="entry name" value="PlsC"/>
    <property type="match status" value="1"/>
</dbReference>
<keyword evidence="2 4" id="KW-0012">Acyltransferase</keyword>
<dbReference type="Pfam" id="PF01553">
    <property type="entry name" value="Acyltransferase"/>
    <property type="match status" value="1"/>
</dbReference>
<dbReference type="GO" id="GO:0006654">
    <property type="term" value="P:phosphatidic acid biosynthetic process"/>
    <property type="evidence" value="ECO:0007669"/>
    <property type="project" value="TreeGrafter"/>
</dbReference>
<dbReference type="RefSeq" id="WP_098460980.1">
    <property type="nucleotide sequence ID" value="NZ_PDJC01000001.1"/>
</dbReference>
<name>A0A2A9CSY6_9ACTN</name>
<evidence type="ECO:0000259" key="3">
    <source>
        <dbReference type="SMART" id="SM00563"/>
    </source>
</evidence>